<dbReference type="STRING" id="1291518.A0A0D9NK31"/>
<keyword evidence="3" id="KW-1185">Reference proteome</keyword>
<evidence type="ECO:0000313" key="2">
    <source>
        <dbReference type="EMBL" id="KJK74078.1"/>
    </source>
</evidence>
<sequence length="652" mass="73553">MESLDVSTFVYFHLDMDVPHTFRILDVHPGQHDDPLRCTLRHVRQDKGSQCKYAGLSYAWGDPSVTSDIMVNDARHTITRNLEIALRGLRDSSATLTLWVDAICINQMYIPEKNDQVRHMQTIYANADRVILWLGEASSESDRAIIFLKHVCARLEQAGIVPEESLDPQRYVEKDFLRGLGDYLEPAFNDDWEAVAQLFMRPWWTRAWIVQELVAARTAEFRCGSTTISWPVLALSISLLAHCKMPITQFPHPLRVSCARDRAWSMLYIKHDFAVKGSVDFLRLLDHRRRNCADLRDKIYSLLGMTNEFTRARLRPDYSAPVAEVFATALASDIDEHQDLEVLSFVDHLDNPGEYPSWVADLARGPETWRFYKYWPPPPTFKWTPASPISFSDDFRTLYVDGYEIDTLQDAKVQDTEEPLQRRTTQTDRGLEWTWDLERIVDDLASGGPLQAARAIPDSATPEALRRSVQRIVYETLIAGQLSTSNGWIRHQVRYADEDIINPSEPTMSPSSPGAAAAPSAPKLLSVASRHIGLAPSGNTVGAACQAEQPAKEALADRPLDEVNILKQACSQTLGRSLLLSKARFLGLGPVISQPGDAIFVLFGLREAAVLRPREDGSYMFVGTAYFHGFMEGQNLKDFELGKFCKKRLAIR</sequence>
<dbReference type="PANTHER" id="PTHR24148">
    <property type="entry name" value="ANKYRIN REPEAT DOMAIN-CONTAINING PROTEIN 39 HOMOLOG-RELATED"/>
    <property type="match status" value="1"/>
</dbReference>
<proteinExistence type="predicted"/>
<feature type="domain" description="Heterokaryon incompatibility" evidence="1">
    <location>
        <begin position="53"/>
        <end position="212"/>
    </location>
</feature>
<protein>
    <recommendedName>
        <fullName evidence="1">Heterokaryon incompatibility domain-containing protein</fullName>
    </recommendedName>
</protein>
<dbReference type="EMBL" id="KE384763">
    <property type="protein sequence ID" value="KJK74078.1"/>
    <property type="molecule type" value="Genomic_DNA"/>
</dbReference>
<dbReference type="InterPro" id="IPR052895">
    <property type="entry name" value="HetReg/Transcr_Mod"/>
</dbReference>
<dbReference type="OrthoDB" id="4935458at2759"/>
<name>A0A0D9NK31_METAN</name>
<dbReference type="PANTHER" id="PTHR24148:SF73">
    <property type="entry name" value="HET DOMAIN PROTEIN (AFU_ORTHOLOGUE AFUA_8G01020)"/>
    <property type="match status" value="1"/>
</dbReference>
<accession>A0A0D9NK31</accession>
<reference evidence="3" key="1">
    <citation type="journal article" date="2014" name="BMC Genomics">
        <title>The genome sequence of the biocontrol fungus Metarhizium anisopliae and comparative genomics of Metarhizium species.</title>
        <authorList>
            <person name="Pattemore J.A."/>
            <person name="Hane J.K."/>
            <person name="Williams A.H."/>
            <person name="Wilson B.A."/>
            <person name="Stodart B.J."/>
            <person name="Ash G.J."/>
        </authorList>
    </citation>
    <scope>NUCLEOTIDE SEQUENCE [LARGE SCALE GENOMIC DNA]</scope>
    <source>
        <strain evidence="3">BRIP 53293</strain>
    </source>
</reference>
<dbReference type="InterPro" id="IPR010730">
    <property type="entry name" value="HET"/>
</dbReference>
<organism evidence="2 3">
    <name type="scientific">Metarhizium anisopliae BRIP 53293</name>
    <dbReference type="NCBI Taxonomy" id="1291518"/>
    <lineage>
        <taxon>Eukaryota</taxon>
        <taxon>Fungi</taxon>
        <taxon>Dikarya</taxon>
        <taxon>Ascomycota</taxon>
        <taxon>Pezizomycotina</taxon>
        <taxon>Sordariomycetes</taxon>
        <taxon>Hypocreomycetidae</taxon>
        <taxon>Hypocreales</taxon>
        <taxon>Clavicipitaceae</taxon>
        <taxon>Metarhizium</taxon>
    </lineage>
</organism>
<evidence type="ECO:0000259" key="1">
    <source>
        <dbReference type="Pfam" id="PF06985"/>
    </source>
</evidence>
<dbReference type="Pfam" id="PF26639">
    <property type="entry name" value="Het-6_barrel"/>
    <property type="match status" value="1"/>
</dbReference>
<dbReference type="AlphaFoldDB" id="A0A0D9NK31"/>
<dbReference type="Proteomes" id="UP000054544">
    <property type="component" value="Unassembled WGS sequence"/>
</dbReference>
<evidence type="ECO:0000313" key="3">
    <source>
        <dbReference type="Proteomes" id="UP000054544"/>
    </source>
</evidence>
<gene>
    <name evidence="2" type="ORF">H634G_10617</name>
</gene>
<dbReference type="Pfam" id="PF06985">
    <property type="entry name" value="HET"/>
    <property type="match status" value="1"/>
</dbReference>